<comment type="similarity">
    <text evidence="2 10">Belongs to the CISD protein family. CISD2 subfamily.</text>
</comment>
<evidence type="ECO:0000313" key="12">
    <source>
        <dbReference type="Proteomes" id="UP000694920"/>
    </source>
</evidence>
<keyword evidence="3" id="KW-0812">Transmembrane</keyword>
<evidence type="ECO:0000256" key="8">
    <source>
        <dbReference type="ARBA" id="ARBA00023014"/>
    </source>
</evidence>
<dbReference type="GO" id="GO:0051537">
    <property type="term" value="F:2 iron, 2 sulfur cluster binding"/>
    <property type="evidence" value="ECO:0007669"/>
    <property type="project" value="UniProtKB-UniRule"/>
</dbReference>
<evidence type="ECO:0000256" key="9">
    <source>
        <dbReference type="ARBA" id="ARBA00023136"/>
    </source>
</evidence>
<dbReference type="GO" id="GO:0046872">
    <property type="term" value="F:metal ion binding"/>
    <property type="evidence" value="ECO:0007669"/>
    <property type="project" value="UniProtKB-UniRule"/>
</dbReference>
<proteinExistence type="inferred from homology"/>
<dbReference type="CTD" id="493856"/>
<dbReference type="KEGG" id="ccin:107273147"/>
<accession>A0AAJ7FSV8</accession>
<evidence type="ECO:0000256" key="2">
    <source>
        <dbReference type="ARBA" id="ARBA00008624"/>
    </source>
</evidence>
<dbReference type="RefSeq" id="XP_015606517.1">
    <property type="nucleotide sequence ID" value="XM_015751031.2"/>
</dbReference>
<organism evidence="12 13">
    <name type="scientific">Cephus cinctus</name>
    <name type="common">Wheat stem sawfly</name>
    <dbReference type="NCBI Taxonomy" id="211228"/>
    <lineage>
        <taxon>Eukaryota</taxon>
        <taxon>Metazoa</taxon>
        <taxon>Ecdysozoa</taxon>
        <taxon>Arthropoda</taxon>
        <taxon>Hexapoda</taxon>
        <taxon>Insecta</taxon>
        <taxon>Pterygota</taxon>
        <taxon>Neoptera</taxon>
        <taxon>Endopterygota</taxon>
        <taxon>Hymenoptera</taxon>
        <taxon>Cephoidea</taxon>
        <taxon>Cephidae</taxon>
        <taxon>Cephus</taxon>
    </lineage>
</organism>
<gene>
    <name evidence="13" type="primary">LOC107273147</name>
</gene>
<dbReference type="InterPro" id="IPR045131">
    <property type="entry name" value="CISD1/2"/>
</dbReference>
<comment type="cofactor">
    <cofactor evidence="10">
        <name>[2Fe-2S] cluster</name>
        <dbReference type="ChEBI" id="CHEBI:190135"/>
    </cofactor>
    <text evidence="10">Binds 1 [2Fe-2S] cluster.</text>
</comment>
<dbReference type="GO" id="GO:0005741">
    <property type="term" value="C:mitochondrial outer membrane"/>
    <property type="evidence" value="ECO:0007669"/>
    <property type="project" value="TreeGrafter"/>
</dbReference>
<dbReference type="GO" id="GO:0010506">
    <property type="term" value="P:regulation of autophagy"/>
    <property type="evidence" value="ECO:0007669"/>
    <property type="project" value="UniProtKB-UniRule"/>
</dbReference>
<dbReference type="Gene3D" id="3.40.5.90">
    <property type="entry name" value="CDGSH iron-sulfur domain, mitoNEET-type"/>
    <property type="match status" value="1"/>
</dbReference>
<evidence type="ECO:0000259" key="11">
    <source>
        <dbReference type="SMART" id="SM00704"/>
    </source>
</evidence>
<dbReference type="PANTHER" id="PTHR13680">
    <property type="entry name" value="CDGSH IRON-SULFUR DOMAIN-CONTAINING PROTEIN 1"/>
    <property type="match status" value="1"/>
</dbReference>
<dbReference type="InterPro" id="IPR018967">
    <property type="entry name" value="FeS-contain_CDGSH-typ"/>
</dbReference>
<dbReference type="InterPro" id="IPR042216">
    <property type="entry name" value="MitoNEET_CISD"/>
</dbReference>
<evidence type="ECO:0000256" key="4">
    <source>
        <dbReference type="ARBA" id="ARBA00022714"/>
    </source>
</evidence>
<dbReference type="AlphaFoldDB" id="A0AAJ7FSV8"/>
<dbReference type="Proteomes" id="UP000694920">
    <property type="component" value="Unplaced"/>
</dbReference>
<dbReference type="GeneID" id="107273147"/>
<keyword evidence="12" id="KW-1185">Reference proteome</keyword>
<feature type="domain" description="Iron-binding zinc finger CDGSH type" evidence="11">
    <location>
        <begin position="79"/>
        <end position="117"/>
    </location>
</feature>
<sequence length="131" mass="14608">MELVSHLIKVSVPNYLAGLPIPDSIGGWFRLGVRDWAALIPPTALLAGFSYMTYRAFCPHGRPPPSKSINSKIQKHSNKVVDTIDVEDITEKAVFCRCWKSENWPYCDGSHGTHNKENCDNVGPLVVTKKK</sequence>
<evidence type="ECO:0000313" key="13">
    <source>
        <dbReference type="RefSeq" id="XP_015606517.1"/>
    </source>
</evidence>
<dbReference type="GO" id="GO:0005789">
    <property type="term" value="C:endoplasmic reticulum membrane"/>
    <property type="evidence" value="ECO:0007669"/>
    <property type="project" value="UniProtKB-SubCell"/>
</dbReference>
<dbReference type="Pfam" id="PF10660">
    <property type="entry name" value="MitoNEET_N"/>
    <property type="match status" value="1"/>
</dbReference>
<reference evidence="13" key="1">
    <citation type="submission" date="2025-08" db="UniProtKB">
        <authorList>
            <consortium name="RefSeq"/>
        </authorList>
    </citation>
    <scope>IDENTIFICATION</scope>
</reference>
<dbReference type="SMART" id="SM00704">
    <property type="entry name" value="ZnF_CDGSH"/>
    <property type="match status" value="1"/>
</dbReference>
<comment type="subcellular location">
    <subcellularLocation>
        <location evidence="1 10">Endoplasmic reticulum membrane</location>
        <topology evidence="1 10">Single-pass membrane protein</topology>
    </subcellularLocation>
</comment>
<evidence type="ECO:0000256" key="10">
    <source>
        <dbReference type="RuleBase" id="RU369084"/>
    </source>
</evidence>
<keyword evidence="10" id="KW-0256">Endoplasmic reticulum</keyword>
<evidence type="ECO:0000256" key="3">
    <source>
        <dbReference type="ARBA" id="ARBA00022692"/>
    </source>
</evidence>
<evidence type="ECO:0000256" key="6">
    <source>
        <dbReference type="ARBA" id="ARBA00022989"/>
    </source>
</evidence>
<keyword evidence="9" id="KW-0472">Membrane</keyword>
<keyword evidence="5 10" id="KW-0479">Metal-binding</keyword>
<keyword evidence="8 10" id="KW-0411">Iron-sulfur</keyword>
<dbReference type="Pfam" id="PF09360">
    <property type="entry name" value="zf-CDGSH"/>
    <property type="match status" value="1"/>
</dbReference>
<name>A0AAJ7FSV8_CEPCN</name>
<evidence type="ECO:0000256" key="5">
    <source>
        <dbReference type="ARBA" id="ARBA00022723"/>
    </source>
</evidence>
<keyword evidence="6" id="KW-1133">Transmembrane helix</keyword>
<evidence type="ECO:0000256" key="1">
    <source>
        <dbReference type="ARBA" id="ARBA00004389"/>
    </source>
</evidence>
<keyword evidence="7 10" id="KW-0408">Iron</keyword>
<keyword evidence="4 10" id="KW-0001">2Fe-2S</keyword>
<protein>
    <recommendedName>
        <fullName evidence="10">CDGSH iron-sulfur domain-containing protein 2 homologue</fullName>
    </recommendedName>
</protein>
<dbReference type="InterPro" id="IPR019610">
    <property type="entry name" value="FeS-contain_mitoNEET_N"/>
</dbReference>
<dbReference type="PANTHER" id="PTHR13680:SF5">
    <property type="entry name" value="CDGSH IRON-SULFUR DOMAIN-CONTAINING PROTEIN 1"/>
    <property type="match status" value="1"/>
</dbReference>
<evidence type="ECO:0000256" key="7">
    <source>
        <dbReference type="ARBA" id="ARBA00023004"/>
    </source>
</evidence>